<keyword evidence="2 3" id="KW-0663">Pyridoxal phosphate</keyword>
<dbReference type="EMBL" id="MIGA01000011">
    <property type="protein sequence ID" value="OSY46296.1"/>
    <property type="molecule type" value="Genomic_DNA"/>
</dbReference>
<dbReference type="RefSeq" id="WP_169838815.1">
    <property type="nucleotide sequence ID" value="NZ_BAABSS010000004.1"/>
</dbReference>
<dbReference type="InterPro" id="IPR015421">
    <property type="entry name" value="PyrdxlP-dep_Trfase_major"/>
</dbReference>
<dbReference type="Proteomes" id="UP000194225">
    <property type="component" value="Unassembled WGS sequence"/>
</dbReference>
<dbReference type="PANTHER" id="PTHR43713:SF3">
    <property type="entry name" value="GLUTAMATE-1-SEMIALDEHYDE 2,1-AMINOMUTASE 1, CHLOROPLASTIC-RELATED"/>
    <property type="match status" value="1"/>
</dbReference>
<dbReference type="GeneID" id="90921801"/>
<reference evidence="4 5" key="1">
    <citation type="submission" date="2016-09" db="EMBL/GenBank/DDBJ databases">
        <title>Streptomyces platensis DSM40041, a candidate organism with high potential of specific P450 cytochromes.</title>
        <authorList>
            <person name="Grumaz C."/>
            <person name="Vainshtein Y."/>
            <person name="Kirstahler P."/>
            <person name="Sohn K."/>
        </authorList>
    </citation>
    <scope>NUCLEOTIDE SEQUENCE [LARGE SCALE GENOMIC DNA]</scope>
    <source>
        <strain evidence="4 5">DSM 40041</strain>
    </source>
</reference>
<proteinExistence type="inferred from homology"/>
<evidence type="ECO:0000256" key="2">
    <source>
        <dbReference type="ARBA" id="ARBA00022898"/>
    </source>
</evidence>
<dbReference type="InterPro" id="IPR015424">
    <property type="entry name" value="PyrdxlP-dep_Trfase"/>
</dbReference>
<comment type="cofactor">
    <cofactor evidence="1">
        <name>pyridoxal 5'-phosphate</name>
        <dbReference type="ChEBI" id="CHEBI:597326"/>
    </cofactor>
</comment>
<accession>A0ABX3Y0X5</accession>
<evidence type="ECO:0000256" key="3">
    <source>
        <dbReference type="RuleBase" id="RU003560"/>
    </source>
</evidence>
<organism evidence="4 5">
    <name type="scientific">Streptomyces platensis</name>
    <dbReference type="NCBI Taxonomy" id="58346"/>
    <lineage>
        <taxon>Bacteria</taxon>
        <taxon>Bacillati</taxon>
        <taxon>Actinomycetota</taxon>
        <taxon>Actinomycetes</taxon>
        <taxon>Kitasatosporales</taxon>
        <taxon>Streptomycetaceae</taxon>
        <taxon>Streptomyces</taxon>
    </lineage>
</organism>
<dbReference type="PANTHER" id="PTHR43713">
    <property type="entry name" value="GLUTAMATE-1-SEMIALDEHYDE 2,1-AMINOMUTASE"/>
    <property type="match status" value="1"/>
</dbReference>
<evidence type="ECO:0000256" key="1">
    <source>
        <dbReference type="ARBA" id="ARBA00001933"/>
    </source>
</evidence>
<dbReference type="Gene3D" id="3.40.640.10">
    <property type="entry name" value="Type I PLP-dependent aspartate aminotransferase-like (Major domain)"/>
    <property type="match status" value="1"/>
</dbReference>
<dbReference type="InterPro" id="IPR005814">
    <property type="entry name" value="Aminotrans_3"/>
</dbReference>
<evidence type="ECO:0000313" key="5">
    <source>
        <dbReference type="Proteomes" id="UP000194225"/>
    </source>
</evidence>
<keyword evidence="4" id="KW-0032">Aminotransferase</keyword>
<keyword evidence="4" id="KW-0808">Transferase</keyword>
<name>A0ABX3Y0X5_STRPT</name>
<keyword evidence="5" id="KW-1185">Reference proteome</keyword>
<comment type="similarity">
    <text evidence="3">Belongs to the class-III pyridoxal-phosphate-dependent aminotransferase family.</text>
</comment>
<dbReference type="EC" id="2.6.1.-" evidence="4"/>
<dbReference type="SUPFAM" id="SSF53383">
    <property type="entry name" value="PLP-dependent transferases"/>
    <property type="match status" value="1"/>
</dbReference>
<dbReference type="Pfam" id="PF00202">
    <property type="entry name" value="Aminotran_3"/>
    <property type="match status" value="1"/>
</dbReference>
<gene>
    <name evidence="4" type="primary">kat</name>
    <name evidence="4" type="ORF">BG653_02264</name>
</gene>
<dbReference type="Gene3D" id="3.90.1150.10">
    <property type="entry name" value="Aspartate Aminotransferase, domain 1"/>
    <property type="match status" value="1"/>
</dbReference>
<sequence>MLLDRSFELARKAEEIDALAAKRKNVIASDQMIEGEYPIFVDRTSGAYFWDVDGNRYLDFFLSYGTVVLGHADRDVDDQVIAEIRKGFATGLSKPVQTELVSELLEVIPGAEMAMLMKTGSDATGAAVRLSRSFTGRDRVARFGYNGWHDWCAQWDHGIPRATRDLVHTFAYNDLDSLRALFERHPGEIACVVMMPFEVEPPAPGFLEGVRELTRAHGALLVLDEMRSGFRMALGGAQEYFGVTADLATFSKAFANGYAISALTGRAEVLRRLDRVHISSTFYANSDAMAAALATLRKLRSGPHLERIHTLGSRLQDGLRELTDKYAAPVEVVGHPPMPFLDFRLGSEEENQAAKRSFYTETIRAGVFFHPNHHWFVCAATTEEDIDTAIEAARGGFEALVRDGYTGAVRSGEAAR</sequence>
<protein>
    <submittedName>
        <fullName evidence="4">3-aminobutyryl-CoA aminotransferase</fullName>
        <ecNumber evidence="4">2.6.1.-</ecNumber>
    </submittedName>
</protein>
<dbReference type="InterPro" id="IPR015422">
    <property type="entry name" value="PyrdxlP-dep_Trfase_small"/>
</dbReference>
<comment type="caution">
    <text evidence="4">The sequence shown here is derived from an EMBL/GenBank/DDBJ whole genome shotgun (WGS) entry which is preliminary data.</text>
</comment>
<evidence type="ECO:0000313" key="4">
    <source>
        <dbReference type="EMBL" id="OSY46296.1"/>
    </source>
</evidence>
<dbReference type="GO" id="GO:0008483">
    <property type="term" value="F:transaminase activity"/>
    <property type="evidence" value="ECO:0007669"/>
    <property type="project" value="UniProtKB-KW"/>
</dbReference>